<evidence type="ECO:0000256" key="4">
    <source>
        <dbReference type="ARBA" id="ARBA00022801"/>
    </source>
</evidence>
<protein>
    <recommendedName>
        <fullName evidence="3">beta-mannosidase</fullName>
        <ecNumber evidence="3">3.2.1.25</ecNumber>
    </recommendedName>
</protein>
<evidence type="ECO:0000256" key="6">
    <source>
        <dbReference type="SAM" id="MobiDB-lite"/>
    </source>
</evidence>
<dbReference type="FunFam" id="3.20.20.80:FF:000050">
    <property type="entry name" value="Beta-mannosidase B"/>
    <property type="match status" value="1"/>
</dbReference>
<evidence type="ECO:0000313" key="10">
    <source>
        <dbReference type="Proteomes" id="UP000281955"/>
    </source>
</evidence>
<dbReference type="EC" id="3.2.1.25" evidence="3"/>
<evidence type="ECO:0000256" key="5">
    <source>
        <dbReference type="ARBA" id="ARBA00023295"/>
    </source>
</evidence>
<dbReference type="InterPro" id="IPR036156">
    <property type="entry name" value="Beta-gal/glucu_dom_sf"/>
</dbReference>
<proteinExistence type="inferred from homology"/>
<dbReference type="Pfam" id="PF22666">
    <property type="entry name" value="Glyco_hydro_2_N2"/>
    <property type="match status" value="1"/>
</dbReference>
<evidence type="ECO:0000259" key="8">
    <source>
        <dbReference type="Pfam" id="PF22666"/>
    </source>
</evidence>
<dbReference type="PANTHER" id="PTHR43730:SF1">
    <property type="entry name" value="BETA-MANNOSIDASE"/>
    <property type="match status" value="1"/>
</dbReference>
<gene>
    <name evidence="9" type="ORF">CLV35_1507</name>
</gene>
<dbReference type="InterPro" id="IPR050887">
    <property type="entry name" value="Beta-mannosidase_GH2"/>
</dbReference>
<dbReference type="GO" id="GO:0005975">
    <property type="term" value="P:carbohydrate metabolic process"/>
    <property type="evidence" value="ECO:0007669"/>
    <property type="project" value="InterPro"/>
</dbReference>
<dbReference type="InParanoid" id="A0A420XSM6"/>
<dbReference type="GO" id="GO:0006516">
    <property type="term" value="P:glycoprotein catabolic process"/>
    <property type="evidence" value="ECO:0007669"/>
    <property type="project" value="TreeGrafter"/>
</dbReference>
<dbReference type="InterPro" id="IPR006102">
    <property type="entry name" value="Ig-like_GH2"/>
</dbReference>
<organism evidence="9 10">
    <name type="scientific">Motilibacter peucedani</name>
    <dbReference type="NCBI Taxonomy" id="598650"/>
    <lineage>
        <taxon>Bacteria</taxon>
        <taxon>Bacillati</taxon>
        <taxon>Actinomycetota</taxon>
        <taxon>Actinomycetes</taxon>
        <taxon>Motilibacterales</taxon>
        <taxon>Motilibacteraceae</taxon>
        <taxon>Motilibacter</taxon>
    </lineage>
</organism>
<comment type="caution">
    <text evidence="9">The sequence shown here is derived from an EMBL/GenBank/DDBJ whole genome shotgun (WGS) entry which is preliminary data.</text>
</comment>
<dbReference type="RefSeq" id="WP_121192801.1">
    <property type="nucleotide sequence ID" value="NZ_RBWV01000010.1"/>
</dbReference>
<sequence length="833" mass="91638">MLPDGNSRVPTPKEPDVPGPQNLLRRELHEGWSVRAVAGDAPAEVAGAVVPATVPGSVFTDLLAAGLIPDPYLDRNEVLLQWVGLTDWRFETSFSWSDQGAERVDLVFDGLDTVAHVELNDQLVADTVNMHRTYRFDVRGLLAEGDNTLAVTFASPVRAADRLQEELGRRPHVNTHPYNAIRKMACAFGWDWGPDLPTSGIWRPVALESWSTARLAAVRPLVTVEEGRGVARVHVDVERAGAGDGDLPVRVRVGDHTVDGVVAAAATATVAEVVVEDPELWWPHSHGGQPLYDVSVELGALDTWTGRVGFRSVELRTEPDDEGTGFVVAVNGEPVFVKGMNWIPDDLFLERVTRERYADRIGQAKAAGVNLLRVWGGGIFESDDFYELCDEQGVLVWQDFLFACATYAEEQPMRGEVLAEARDNITRLVSHPSLALWNGNNENIWGYADWEWEERLDGLSWGAGYYYELLPALVAELDGTRPYSSGSPFSVDPDRHPNDPAHGSMHIWDVWNSLDYTVYRDYAPRFVSEFGWQGPPNWSTLVRAVHDDPLTPESPGVLLHQKAMEGNRKLERGLFPHLPQPRGMEDFHWAMQLNQARAIAFGLEHFRAISPHCMGAVVWQLNDCWPVTSWAAVDGDGKRKPLWYAVRRAFADRLLTVQPADGGLAVVAVNDTSETWEASVAVARRGLDGTVLEEAALALSAGPRQTVRLPVPPEVASSEDPAHELLVAEAEGAARALWHFAEDRDTALTTADLETRVEQVDGGYDVTVHARTFVKDLVLLADKVSPDASVDDMLVTLLPGETTTFHVSSEAQLDADALVAPRVLRSANQLVAG</sequence>
<dbReference type="Proteomes" id="UP000281955">
    <property type="component" value="Unassembled WGS sequence"/>
</dbReference>
<dbReference type="Pfam" id="PF00703">
    <property type="entry name" value="Glyco_hydro_2"/>
    <property type="match status" value="1"/>
</dbReference>
<evidence type="ECO:0000256" key="3">
    <source>
        <dbReference type="ARBA" id="ARBA00012754"/>
    </source>
</evidence>
<dbReference type="SUPFAM" id="SSF49785">
    <property type="entry name" value="Galactose-binding domain-like"/>
    <property type="match status" value="1"/>
</dbReference>
<feature type="domain" description="Beta-mannosidase-like galactose-binding" evidence="8">
    <location>
        <begin position="32"/>
        <end position="203"/>
    </location>
</feature>
<accession>A0A420XSM6</accession>
<feature type="domain" description="Glycoside hydrolase family 2 immunoglobulin-like beta-sandwich" evidence="7">
    <location>
        <begin position="229"/>
        <end position="311"/>
    </location>
</feature>
<dbReference type="Gene3D" id="3.20.20.80">
    <property type="entry name" value="Glycosidases"/>
    <property type="match status" value="1"/>
</dbReference>
<keyword evidence="10" id="KW-1185">Reference proteome</keyword>
<dbReference type="SUPFAM" id="SSF51445">
    <property type="entry name" value="(Trans)glycosidases"/>
    <property type="match status" value="1"/>
</dbReference>
<dbReference type="GO" id="GO:0004567">
    <property type="term" value="F:beta-mannosidase activity"/>
    <property type="evidence" value="ECO:0007669"/>
    <property type="project" value="UniProtKB-EC"/>
</dbReference>
<evidence type="ECO:0000256" key="2">
    <source>
        <dbReference type="ARBA" id="ARBA00007401"/>
    </source>
</evidence>
<dbReference type="InterPro" id="IPR008979">
    <property type="entry name" value="Galactose-bd-like_sf"/>
</dbReference>
<evidence type="ECO:0000256" key="1">
    <source>
        <dbReference type="ARBA" id="ARBA00000829"/>
    </source>
</evidence>
<dbReference type="OrthoDB" id="9762066at2"/>
<dbReference type="InterPro" id="IPR017853">
    <property type="entry name" value="GH"/>
</dbReference>
<keyword evidence="5" id="KW-0326">Glycosidase</keyword>
<dbReference type="EMBL" id="RBWV01000010">
    <property type="protein sequence ID" value="RKS77809.1"/>
    <property type="molecule type" value="Genomic_DNA"/>
</dbReference>
<dbReference type="AlphaFoldDB" id="A0A420XSM6"/>
<dbReference type="InterPro" id="IPR054593">
    <property type="entry name" value="Beta-mannosidase-like_N2"/>
</dbReference>
<keyword evidence="4" id="KW-0378">Hydrolase</keyword>
<name>A0A420XSM6_9ACTN</name>
<evidence type="ECO:0000313" key="9">
    <source>
        <dbReference type="EMBL" id="RKS77809.1"/>
    </source>
</evidence>
<comment type="catalytic activity">
    <reaction evidence="1">
        <text>Hydrolysis of terminal, non-reducing beta-D-mannose residues in beta-D-mannosides.</text>
        <dbReference type="EC" id="3.2.1.25"/>
    </reaction>
</comment>
<dbReference type="Gene3D" id="2.60.120.260">
    <property type="entry name" value="Galactose-binding domain-like"/>
    <property type="match status" value="1"/>
</dbReference>
<evidence type="ECO:0000259" key="7">
    <source>
        <dbReference type="Pfam" id="PF00703"/>
    </source>
</evidence>
<dbReference type="InterPro" id="IPR013783">
    <property type="entry name" value="Ig-like_fold"/>
</dbReference>
<reference evidence="9 10" key="1">
    <citation type="submission" date="2018-10" db="EMBL/GenBank/DDBJ databases">
        <title>Genomic Encyclopedia of Archaeal and Bacterial Type Strains, Phase II (KMG-II): from individual species to whole genera.</title>
        <authorList>
            <person name="Goeker M."/>
        </authorList>
    </citation>
    <scope>NUCLEOTIDE SEQUENCE [LARGE SCALE GENOMIC DNA]</scope>
    <source>
        <strain evidence="9 10">RP-AC37</strain>
    </source>
</reference>
<comment type="similarity">
    <text evidence="2">Belongs to the glycosyl hydrolase 2 family.</text>
</comment>
<dbReference type="PANTHER" id="PTHR43730">
    <property type="entry name" value="BETA-MANNOSIDASE"/>
    <property type="match status" value="1"/>
</dbReference>
<feature type="region of interest" description="Disordered" evidence="6">
    <location>
        <begin position="1"/>
        <end position="21"/>
    </location>
</feature>
<dbReference type="SUPFAM" id="SSF49303">
    <property type="entry name" value="beta-Galactosidase/glucuronidase domain"/>
    <property type="match status" value="2"/>
</dbReference>
<dbReference type="Gene3D" id="2.60.40.10">
    <property type="entry name" value="Immunoglobulins"/>
    <property type="match status" value="2"/>
</dbReference>